<dbReference type="EMBL" id="CP036279">
    <property type="protein sequence ID" value="QDU64789.1"/>
    <property type="molecule type" value="Genomic_DNA"/>
</dbReference>
<protein>
    <submittedName>
        <fullName evidence="2">Uncharacterized protein</fullName>
    </submittedName>
</protein>
<proteinExistence type="predicted"/>
<feature type="compositionally biased region" description="Basic and acidic residues" evidence="1">
    <location>
        <begin position="75"/>
        <end position="91"/>
    </location>
</feature>
<feature type="region of interest" description="Disordered" evidence="1">
    <location>
        <begin position="223"/>
        <end position="303"/>
    </location>
</feature>
<evidence type="ECO:0000256" key="1">
    <source>
        <dbReference type="SAM" id="MobiDB-lite"/>
    </source>
</evidence>
<dbReference type="KEGG" id="knv:Pan216_56810"/>
<feature type="compositionally biased region" description="Basic and acidic residues" evidence="1">
    <location>
        <begin position="233"/>
        <end position="249"/>
    </location>
</feature>
<organism evidence="2 3">
    <name type="scientific">Kolteria novifilia</name>
    <dbReference type="NCBI Taxonomy" id="2527975"/>
    <lineage>
        <taxon>Bacteria</taxon>
        <taxon>Pseudomonadati</taxon>
        <taxon>Planctomycetota</taxon>
        <taxon>Planctomycetia</taxon>
        <taxon>Kolteriales</taxon>
        <taxon>Kolteriaceae</taxon>
        <taxon>Kolteria</taxon>
    </lineage>
</organism>
<accession>A0A518BCV4</accession>
<keyword evidence="3" id="KW-1185">Reference proteome</keyword>
<dbReference type="AlphaFoldDB" id="A0A518BCV4"/>
<sequence length="303" mass="33637">MSRRAAPPLSPLGQGEDRGRLHFFTGASLLPPHRAEWPRLLANRGGAARKGRVASVACQPRWRSHKRLRKTPSIDSRRRSELRDSCSRCEPRLTSNLGHPPEKAGWPRLLVNRGGAATRDSERHHQSTADDVPNSGTRVRGANPDWRAIWATRHKRPGGLGCLSTEVAQPQETPKDTIHRQPTTFQTPGLVFAVRTQIGEQSGPPARIGRVASVACQPRWRSHKRLRKTPSIDSRRRSELRDSCSRCEPRLTSNLGHPPEKAGWPRLLVNRGGEATRDSGRRHPSTADDVPNSGTRVRGANPD</sequence>
<evidence type="ECO:0000313" key="2">
    <source>
        <dbReference type="EMBL" id="QDU64789.1"/>
    </source>
</evidence>
<evidence type="ECO:0000313" key="3">
    <source>
        <dbReference type="Proteomes" id="UP000317093"/>
    </source>
</evidence>
<feature type="compositionally biased region" description="Basic and acidic residues" evidence="1">
    <location>
        <begin position="119"/>
        <end position="128"/>
    </location>
</feature>
<name>A0A518BCV4_9BACT</name>
<dbReference type="Proteomes" id="UP000317093">
    <property type="component" value="Chromosome"/>
</dbReference>
<gene>
    <name evidence="2" type="ORF">Pan216_56810</name>
</gene>
<reference evidence="2 3" key="1">
    <citation type="submission" date="2019-02" db="EMBL/GenBank/DDBJ databases">
        <title>Deep-cultivation of Planctomycetes and their phenomic and genomic characterization uncovers novel biology.</title>
        <authorList>
            <person name="Wiegand S."/>
            <person name="Jogler M."/>
            <person name="Boedeker C."/>
            <person name="Pinto D."/>
            <person name="Vollmers J."/>
            <person name="Rivas-Marin E."/>
            <person name="Kohn T."/>
            <person name="Peeters S.H."/>
            <person name="Heuer A."/>
            <person name="Rast P."/>
            <person name="Oberbeckmann S."/>
            <person name="Bunk B."/>
            <person name="Jeske O."/>
            <person name="Meyerdierks A."/>
            <person name="Storesund J.E."/>
            <person name="Kallscheuer N."/>
            <person name="Luecker S."/>
            <person name="Lage O.M."/>
            <person name="Pohl T."/>
            <person name="Merkel B.J."/>
            <person name="Hornburger P."/>
            <person name="Mueller R.-W."/>
            <person name="Bruemmer F."/>
            <person name="Labrenz M."/>
            <person name="Spormann A.M."/>
            <person name="Op den Camp H."/>
            <person name="Overmann J."/>
            <person name="Amann R."/>
            <person name="Jetten M.S.M."/>
            <person name="Mascher T."/>
            <person name="Medema M.H."/>
            <person name="Devos D.P."/>
            <person name="Kaster A.-K."/>
            <person name="Ovreas L."/>
            <person name="Rohde M."/>
            <person name="Galperin M.Y."/>
            <person name="Jogler C."/>
        </authorList>
    </citation>
    <scope>NUCLEOTIDE SEQUENCE [LARGE SCALE GENOMIC DNA]</scope>
    <source>
        <strain evidence="2 3">Pan216</strain>
    </source>
</reference>
<feature type="region of interest" description="Disordered" evidence="1">
    <location>
        <begin position="44"/>
        <end position="144"/>
    </location>
</feature>